<dbReference type="EMBL" id="CYHE01000003">
    <property type="protein sequence ID" value="CUA94672.1"/>
    <property type="molecule type" value="Genomic_DNA"/>
</dbReference>
<proteinExistence type="predicted"/>
<reference evidence="2" key="1">
    <citation type="submission" date="2015-08" db="EMBL/GenBank/DDBJ databases">
        <authorList>
            <person name="Varghese N."/>
        </authorList>
    </citation>
    <scope>NUCLEOTIDE SEQUENCE [LARGE SCALE GENOMIC DNA]</scope>
    <source>
        <strain evidence="2">DSM 23407</strain>
    </source>
</reference>
<keyword evidence="2" id="KW-1185">Reference proteome</keyword>
<name>A0A0K6HUH8_9HYPH</name>
<dbReference type="OrthoDB" id="7838352at2"/>
<gene>
    <name evidence="1" type="ORF">Ga0061067_103265</name>
</gene>
<evidence type="ECO:0000313" key="2">
    <source>
        <dbReference type="Proteomes" id="UP000183900"/>
    </source>
</evidence>
<organism evidence="1 2">
    <name type="scientific">Pannonibacter indicus</name>
    <dbReference type="NCBI Taxonomy" id="466044"/>
    <lineage>
        <taxon>Bacteria</taxon>
        <taxon>Pseudomonadati</taxon>
        <taxon>Pseudomonadota</taxon>
        <taxon>Alphaproteobacteria</taxon>
        <taxon>Hyphomicrobiales</taxon>
        <taxon>Stappiaceae</taxon>
        <taxon>Pannonibacter</taxon>
    </lineage>
</organism>
<dbReference type="RefSeq" id="WP_055455065.1">
    <property type="nucleotide sequence ID" value="NZ_CYHE01000003.1"/>
</dbReference>
<accession>A0A0K6HUH8</accession>
<dbReference type="Proteomes" id="UP000183900">
    <property type="component" value="Unassembled WGS sequence"/>
</dbReference>
<dbReference type="AlphaFoldDB" id="A0A0K6HUH8"/>
<evidence type="ECO:0000313" key="1">
    <source>
        <dbReference type="EMBL" id="CUA94672.1"/>
    </source>
</evidence>
<protein>
    <submittedName>
        <fullName evidence="1">Uncharacterized protein</fullName>
    </submittedName>
</protein>
<sequence length="333" mass="35963">MPAQNDATLQMINANNAGFGTVRLDPRAESSNYEDHLVLQGTQLPSTYYGLAGSDNTTRFRPLHQAGFLAATARTRVYFAVAGMINQISNPRTALSSSLQHVQGPVYKSKYYVFVRLGVSLADFQATIAAMIANAQAITTGDLVDMNGRSQATGPTGLYYVNAGALEGTFWARKNAGWESSFFPSNINKRLRPLCLMDFRIQPNQVAAAQGTGAAYAASIALVPTARNQVHTGHTLMTPAALANWYAGQSFASLAGNVAGATIWNKYDWLGQYQQNASFATNNYDVAGPQIASGNEYYAREFFNLFPVTNPHANAKTAQSQSIVSMIDGFVNN</sequence>